<name>K9XV77_STAC7</name>
<dbReference type="KEGG" id="scs:Sta7437_2005"/>
<proteinExistence type="predicted"/>
<dbReference type="Proteomes" id="UP000010473">
    <property type="component" value="Chromosome"/>
</dbReference>
<organism evidence="1 2">
    <name type="scientific">Stanieria cyanosphaera (strain ATCC 29371 / PCC 7437)</name>
    <dbReference type="NCBI Taxonomy" id="111780"/>
    <lineage>
        <taxon>Bacteria</taxon>
        <taxon>Bacillati</taxon>
        <taxon>Cyanobacteriota</taxon>
        <taxon>Cyanophyceae</taxon>
        <taxon>Pleurocapsales</taxon>
        <taxon>Dermocarpellaceae</taxon>
        <taxon>Stanieria</taxon>
    </lineage>
</organism>
<protein>
    <submittedName>
        <fullName evidence="1">Uncharacterized protein</fullName>
    </submittedName>
</protein>
<gene>
    <name evidence="1" type="ordered locus">Sta7437_2005</name>
</gene>
<evidence type="ECO:0000313" key="2">
    <source>
        <dbReference type="Proteomes" id="UP000010473"/>
    </source>
</evidence>
<reference evidence="2" key="1">
    <citation type="journal article" date="2013" name="Proc. Natl. Acad. Sci. U.S.A.">
        <title>Improving the coverage of the cyanobacterial phylum using diversity-driven genome sequencing.</title>
        <authorList>
            <person name="Shih P.M."/>
            <person name="Wu D."/>
            <person name="Latifi A."/>
            <person name="Axen S.D."/>
            <person name="Fewer D.P."/>
            <person name="Talla E."/>
            <person name="Calteau A."/>
            <person name="Cai F."/>
            <person name="Tandeau de Marsac N."/>
            <person name="Rippka R."/>
            <person name="Herdman M."/>
            <person name="Sivonen K."/>
            <person name="Coursin T."/>
            <person name="Laurent T."/>
            <person name="Goodwin L."/>
            <person name="Nolan M."/>
            <person name="Davenport K.W."/>
            <person name="Han C.S."/>
            <person name="Rubin E.M."/>
            <person name="Eisen J.A."/>
            <person name="Woyke T."/>
            <person name="Gugger M."/>
            <person name="Kerfeld C.A."/>
        </authorList>
    </citation>
    <scope>NUCLEOTIDE SEQUENCE [LARGE SCALE GENOMIC DNA]</scope>
    <source>
        <strain evidence="2">ATCC 29371 / PCC 7437</strain>
    </source>
</reference>
<accession>K9XV77</accession>
<evidence type="ECO:0000313" key="1">
    <source>
        <dbReference type="EMBL" id="AFZ35557.1"/>
    </source>
</evidence>
<dbReference type="HOGENOM" id="CLU_3122902_0_0_3"/>
<dbReference type="EMBL" id="CP003653">
    <property type="protein sequence ID" value="AFZ35557.1"/>
    <property type="molecule type" value="Genomic_DNA"/>
</dbReference>
<sequence length="50" mass="5802">MTAINTKEKGTKTYKGIVSAMKALVRLNKRRDILEELDVLTVKVTQRRKR</sequence>
<keyword evidence="2" id="KW-1185">Reference proteome</keyword>
<dbReference type="AlphaFoldDB" id="K9XV77"/>